<dbReference type="SUPFAM" id="SSF48452">
    <property type="entry name" value="TPR-like"/>
    <property type="match status" value="1"/>
</dbReference>
<dbReference type="HOGENOM" id="CLU_510732_0_0_4"/>
<dbReference type="STRING" id="395495.Lcho_0317"/>
<dbReference type="GO" id="GO:0071111">
    <property type="term" value="F:cyclic-guanylate-specific phosphodiesterase activity"/>
    <property type="evidence" value="ECO:0007669"/>
    <property type="project" value="InterPro"/>
</dbReference>
<dbReference type="KEGG" id="lch:Lcho_0317"/>
<dbReference type="Proteomes" id="UP000001693">
    <property type="component" value="Chromosome"/>
</dbReference>
<protein>
    <submittedName>
        <fullName evidence="2">Diguanylate cyclase</fullName>
    </submittedName>
</protein>
<dbReference type="PANTHER" id="PTHR33121:SF79">
    <property type="entry name" value="CYCLIC DI-GMP PHOSPHODIESTERASE PDED-RELATED"/>
    <property type="match status" value="1"/>
</dbReference>
<dbReference type="eggNOG" id="COG3706">
    <property type="taxonomic scope" value="Bacteria"/>
</dbReference>
<organism evidence="2 3">
    <name type="scientific">Leptothrix cholodnii (strain ATCC 51168 / LMG 8142 / SP-6)</name>
    <name type="common">Leptothrix discophora (strain SP-6)</name>
    <dbReference type="NCBI Taxonomy" id="395495"/>
    <lineage>
        <taxon>Bacteria</taxon>
        <taxon>Pseudomonadati</taxon>
        <taxon>Pseudomonadota</taxon>
        <taxon>Betaproteobacteria</taxon>
        <taxon>Burkholderiales</taxon>
        <taxon>Sphaerotilaceae</taxon>
        <taxon>Leptothrix</taxon>
    </lineage>
</organism>
<dbReference type="Pfam" id="PF00990">
    <property type="entry name" value="GGDEF"/>
    <property type="match status" value="1"/>
</dbReference>
<name>B1XW65_LEPCP</name>
<dbReference type="InterPro" id="IPR043128">
    <property type="entry name" value="Rev_trsase/Diguanyl_cyclase"/>
</dbReference>
<dbReference type="InterPro" id="IPR050706">
    <property type="entry name" value="Cyclic-di-GMP_PDE-like"/>
</dbReference>
<dbReference type="InterPro" id="IPR011990">
    <property type="entry name" value="TPR-like_helical_dom_sf"/>
</dbReference>
<gene>
    <name evidence="2" type="ordered locus">Lcho_0317</name>
</gene>
<sequence>MNRLLSLDELDTACVAQWREGALDACRDTARQMRERAIESGDLGQEARAELHLALCDQREARFAPALAAARRAAALSRVAGDTEFEVEALALVCAAGSVLGQPDGALEAGCLALQLATQCPGTLAAVQATDVLGLAQAWLGQTDAARNCFASGAGQARAAGRIDWEAHLLIHAAFAETLMLAMQWDAAAGLPTPAQRRSVEQALDAALARCEVTPGVMAGNTQRGGRFLLGWVQLMLACWRGDVAQADGQLGALQPRPQHERAWLDLLVAWAGVAIAASRRDWPQVETQAARMLDESRQMGHQPLAEQARRLLLVALARPGRMRQGSAALQALQGRPAAADVDAQALRQDMASFELRLRDLNKRPIGLPAWRREDSLTGLASREHFQAQADELLQRADPARAQVSVLVLALDPGQVLAAHHSPLVRDRVLCTLAALLRQVLRAGDLPARWSHDELGALLQRASGDDAARAGERVLATVRAYDWSGISPGLEVRVCLGHASARVGDTLDAMMRRCESARFASLRREYRRLPDAA</sequence>
<dbReference type="OrthoDB" id="8901019at2"/>
<dbReference type="EMBL" id="CP001013">
    <property type="protein sequence ID" value="ACB32592.1"/>
    <property type="molecule type" value="Genomic_DNA"/>
</dbReference>
<dbReference type="PROSITE" id="PS50887">
    <property type="entry name" value="GGDEF"/>
    <property type="match status" value="1"/>
</dbReference>
<dbReference type="RefSeq" id="WP_012345354.1">
    <property type="nucleotide sequence ID" value="NC_010524.1"/>
</dbReference>
<keyword evidence="3" id="KW-1185">Reference proteome</keyword>
<dbReference type="CDD" id="cd01949">
    <property type="entry name" value="GGDEF"/>
    <property type="match status" value="1"/>
</dbReference>
<dbReference type="InterPro" id="IPR029787">
    <property type="entry name" value="Nucleotide_cyclase"/>
</dbReference>
<feature type="domain" description="GGDEF" evidence="1">
    <location>
        <begin position="402"/>
        <end position="532"/>
    </location>
</feature>
<evidence type="ECO:0000313" key="3">
    <source>
        <dbReference type="Proteomes" id="UP000001693"/>
    </source>
</evidence>
<dbReference type="AlphaFoldDB" id="B1XW65"/>
<evidence type="ECO:0000313" key="2">
    <source>
        <dbReference type="EMBL" id="ACB32592.1"/>
    </source>
</evidence>
<reference evidence="2 3" key="1">
    <citation type="submission" date="2008-03" db="EMBL/GenBank/DDBJ databases">
        <title>Complete sequence of Leptothrix cholodnii SP-6.</title>
        <authorList>
            <consortium name="US DOE Joint Genome Institute"/>
            <person name="Copeland A."/>
            <person name="Lucas S."/>
            <person name="Lapidus A."/>
            <person name="Glavina del Rio T."/>
            <person name="Dalin E."/>
            <person name="Tice H."/>
            <person name="Bruce D."/>
            <person name="Goodwin L."/>
            <person name="Pitluck S."/>
            <person name="Chertkov O."/>
            <person name="Brettin T."/>
            <person name="Detter J.C."/>
            <person name="Han C."/>
            <person name="Kuske C.R."/>
            <person name="Schmutz J."/>
            <person name="Larimer F."/>
            <person name="Land M."/>
            <person name="Hauser L."/>
            <person name="Kyrpides N."/>
            <person name="Lykidis A."/>
            <person name="Emerson D."/>
            <person name="Richardson P."/>
        </authorList>
    </citation>
    <scope>NUCLEOTIDE SEQUENCE [LARGE SCALE GENOMIC DNA]</scope>
    <source>
        <strain evidence="3">ATCC 51168 / LMG 8142 / SP-6</strain>
    </source>
</reference>
<proteinExistence type="predicted"/>
<dbReference type="SUPFAM" id="SSF55073">
    <property type="entry name" value="Nucleotide cyclase"/>
    <property type="match status" value="1"/>
</dbReference>
<accession>B1XW65</accession>
<dbReference type="Gene3D" id="3.30.70.270">
    <property type="match status" value="1"/>
</dbReference>
<dbReference type="Gene3D" id="1.25.40.10">
    <property type="entry name" value="Tetratricopeptide repeat domain"/>
    <property type="match status" value="1"/>
</dbReference>
<dbReference type="InterPro" id="IPR000160">
    <property type="entry name" value="GGDEF_dom"/>
</dbReference>
<dbReference type="PANTHER" id="PTHR33121">
    <property type="entry name" value="CYCLIC DI-GMP PHOSPHODIESTERASE PDEF"/>
    <property type="match status" value="1"/>
</dbReference>
<dbReference type="SMART" id="SM00267">
    <property type="entry name" value="GGDEF"/>
    <property type="match status" value="1"/>
</dbReference>
<evidence type="ECO:0000259" key="1">
    <source>
        <dbReference type="PROSITE" id="PS50887"/>
    </source>
</evidence>
<dbReference type="NCBIfam" id="TIGR00254">
    <property type="entry name" value="GGDEF"/>
    <property type="match status" value="1"/>
</dbReference>